<protein>
    <recommendedName>
        <fullName evidence="5">Lipoprotein</fullName>
    </recommendedName>
</protein>
<evidence type="ECO:0000256" key="2">
    <source>
        <dbReference type="SAM" id="SignalP"/>
    </source>
</evidence>
<reference evidence="3 4" key="1">
    <citation type="submission" date="2021-03" db="EMBL/GenBank/DDBJ databases">
        <title>Sequencing the genomes of 1000 actinobacteria strains.</title>
        <authorList>
            <person name="Klenk H.-P."/>
        </authorList>
    </citation>
    <scope>NUCLEOTIDE SEQUENCE [LARGE SCALE GENOMIC DNA]</scope>
    <source>
        <strain evidence="3 4">DSM 44580</strain>
    </source>
</reference>
<proteinExistence type="predicted"/>
<gene>
    <name evidence="3" type="ORF">JOF53_004119</name>
</gene>
<accession>A0ABS5AG53</accession>
<keyword evidence="2" id="KW-0732">Signal</keyword>
<feature type="signal peptide" evidence="2">
    <location>
        <begin position="1"/>
        <end position="21"/>
    </location>
</feature>
<feature type="compositionally biased region" description="Gly residues" evidence="1">
    <location>
        <begin position="62"/>
        <end position="75"/>
    </location>
</feature>
<dbReference type="PROSITE" id="PS51257">
    <property type="entry name" value="PROKAR_LIPOPROTEIN"/>
    <property type="match status" value="1"/>
</dbReference>
<sequence length="236" mass="23466">MARRTPAGIVAAVTGLTLVLAACGGGSDTPGAQSPDTPSGAASATSAPGNAAEGAPGAPSGQPGGGGGAAGGPSGGTNADPVRWTGTFCKGLGESTRALITVLKSGSSGAKKEDRKAATLAYLNTVESSLGAARTGLQGLGRPAALSQQTHDELVAFLGTAVELIKKKRPEVAAVDVNAPDFEEKLQPFSSDDLDPSKLSAKLEEVKAAPGMEEAYRKAPECQQMTKDTEGMFGGG</sequence>
<dbReference type="Proteomes" id="UP001519363">
    <property type="component" value="Unassembled WGS sequence"/>
</dbReference>
<dbReference type="RefSeq" id="WP_086782830.1">
    <property type="nucleotide sequence ID" value="NZ_JAGIOO010000001.1"/>
</dbReference>
<evidence type="ECO:0000256" key="1">
    <source>
        <dbReference type="SAM" id="MobiDB-lite"/>
    </source>
</evidence>
<feature type="region of interest" description="Disordered" evidence="1">
    <location>
        <begin position="24"/>
        <end position="82"/>
    </location>
</feature>
<evidence type="ECO:0008006" key="5">
    <source>
        <dbReference type="Google" id="ProtNLM"/>
    </source>
</evidence>
<name>A0ABS5AG53_9PSEU</name>
<feature type="region of interest" description="Disordered" evidence="1">
    <location>
        <begin position="212"/>
        <end position="236"/>
    </location>
</feature>
<feature type="compositionally biased region" description="Low complexity" evidence="1">
    <location>
        <begin position="37"/>
        <end position="61"/>
    </location>
</feature>
<evidence type="ECO:0000313" key="4">
    <source>
        <dbReference type="Proteomes" id="UP001519363"/>
    </source>
</evidence>
<dbReference type="EMBL" id="JAGIOO010000001">
    <property type="protein sequence ID" value="MBP2475247.1"/>
    <property type="molecule type" value="Genomic_DNA"/>
</dbReference>
<feature type="chain" id="PRO_5046071591" description="Lipoprotein" evidence="2">
    <location>
        <begin position="22"/>
        <end position="236"/>
    </location>
</feature>
<organism evidence="3 4">
    <name type="scientific">Crossiella equi</name>
    <dbReference type="NCBI Taxonomy" id="130796"/>
    <lineage>
        <taxon>Bacteria</taxon>
        <taxon>Bacillati</taxon>
        <taxon>Actinomycetota</taxon>
        <taxon>Actinomycetes</taxon>
        <taxon>Pseudonocardiales</taxon>
        <taxon>Pseudonocardiaceae</taxon>
        <taxon>Crossiella</taxon>
    </lineage>
</organism>
<evidence type="ECO:0000313" key="3">
    <source>
        <dbReference type="EMBL" id="MBP2475247.1"/>
    </source>
</evidence>
<keyword evidence="4" id="KW-1185">Reference proteome</keyword>
<comment type="caution">
    <text evidence="3">The sequence shown here is derived from an EMBL/GenBank/DDBJ whole genome shotgun (WGS) entry which is preliminary data.</text>
</comment>